<comment type="caution">
    <text evidence="1">The sequence shown here is derived from an EMBL/GenBank/DDBJ whole genome shotgun (WGS) entry which is preliminary data.</text>
</comment>
<gene>
    <name evidence="1" type="ORF">BDY19DRAFT_860600</name>
</gene>
<keyword evidence="2" id="KW-1185">Reference proteome</keyword>
<reference evidence="1" key="1">
    <citation type="journal article" date="2021" name="Environ. Microbiol.">
        <title>Gene family expansions and transcriptome signatures uncover fungal adaptations to wood decay.</title>
        <authorList>
            <person name="Hage H."/>
            <person name="Miyauchi S."/>
            <person name="Viragh M."/>
            <person name="Drula E."/>
            <person name="Min B."/>
            <person name="Chaduli D."/>
            <person name="Navarro D."/>
            <person name="Favel A."/>
            <person name="Norest M."/>
            <person name="Lesage-Meessen L."/>
            <person name="Balint B."/>
            <person name="Merenyi Z."/>
            <person name="de Eugenio L."/>
            <person name="Morin E."/>
            <person name="Martinez A.T."/>
            <person name="Baldrian P."/>
            <person name="Stursova M."/>
            <person name="Martinez M.J."/>
            <person name="Novotny C."/>
            <person name="Magnuson J.K."/>
            <person name="Spatafora J.W."/>
            <person name="Maurice S."/>
            <person name="Pangilinan J."/>
            <person name="Andreopoulos W."/>
            <person name="LaButti K."/>
            <person name="Hundley H."/>
            <person name="Na H."/>
            <person name="Kuo A."/>
            <person name="Barry K."/>
            <person name="Lipzen A."/>
            <person name="Henrissat B."/>
            <person name="Riley R."/>
            <person name="Ahrendt S."/>
            <person name="Nagy L.G."/>
            <person name="Grigoriev I.V."/>
            <person name="Martin F."/>
            <person name="Rosso M.N."/>
        </authorList>
    </citation>
    <scope>NUCLEOTIDE SEQUENCE</scope>
    <source>
        <strain evidence="1">CBS 384.51</strain>
    </source>
</reference>
<name>A0ACB8TRR7_9APHY</name>
<sequence>MIGCGLLARINTALEIAKESKAPFGGINIIFCGDFSQLPSVLDPHLYSTLDTSSAKSKPELIMGKVLWLLVNTVIFLHRPMRQCGEHNARFVELLARLREGQCNKDDYDLLRSRLIQSNGNVLQLPGWEFPVTIVYDNASKDALNVLAVQSFARTVKRELHWYYSSD</sequence>
<proteinExistence type="predicted"/>
<accession>A0ACB8TRR7</accession>
<evidence type="ECO:0000313" key="2">
    <source>
        <dbReference type="Proteomes" id="UP001055072"/>
    </source>
</evidence>
<dbReference type="Proteomes" id="UP001055072">
    <property type="component" value="Unassembled WGS sequence"/>
</dbReference>
<evidence type="ECO:0000313" key="1">
    <source>
        <dbReference type="EMBL" id="KAI0084700.1"/>
    </source>
</evidence>
<dbReference type="EMBL" id="MU274939">
    <property type="protein sequence ID" value="KAI0084700.1"/>
    <property type="molecule type" value="Genomic_DNA"/>
</dbReference>
<protein>
    <submittedName>
        <fullName evidence="1">Uncharacterized protein</fullName>
    </submittedName>
</protein>
<feature type="non-terminal residue" evidence="1">
    <location>
        <position position="167"/>
    </location>
</feature>
<organism evidence="1 2">
    <name type="scientific">Irpex rosettiformis</name>
    <dbReference type="NCBI Taxonomy" id="378272"/>
    <lineage>
        <taxon>Eukaryota</taxon>
        <taxon>Fungi</taxon>
        <taxon>Dikarya</taxon>
        <taxon>Basidiomycota</taxon>
        <taxon>Agaricomycotina</taxon>
        <taxon>Agaricomycetes</taxon>
        <taxon>Polyporales</taxon>
        <taxon>Irpicaceae</taxon>
        <taxon>Irpex</taxon>
    </lineage>
</organism>